<feature type="region of interest" description="Disordered" evidence="1">
    <location>
        <begin position="1"/>
        <end position="21"/>
    </location>
</feature>
<dbReference type="Proteomes" id="UP001527925">
    <property type="component" value="Unassembled WGS sequence"/>
</dbReference>
<evidence type="ECO:0000313" key="2">
    <source>
        <dbReference type="EMBL" id="KAL2912105.1"/>
    </source>
</evidence>
<feature type="region of interest" description="Disordered" evidence="1">
    <location>
        <begin position="76"/>
        <end position="130"/>
    </location>
</feature>
<name>A0ABR4MXU8_9FUNG</name>
<evidence type="ECO:0000256" key="1">
    <source>
        <dbReference type="SAM" id="MobiDB-lite"/>
    </source>
</evidence>
<protein>
    <submittedName>
        <fullName evidence="2">Uncharacterized protein</fullName>
    </submittedName>
</protein>
<keyword evidence="3" id="KW-1185">Reference proteome</keyword>
<reference evidence="2 3" key="1">
    <citation type="submission" date="2023-09" db="EMBL/GenBank/DDBJ databases">
        <title>Pangenome analysis of Batrachochytrium dendrobatidis and related Chytrids.</title>
        <authorList>
            <person name="Yacoub M.N."/>
            <person name="Stajich J.E."/>
            <person name="James T.Y."/>
        </authorList>
    </citation>
    <scope>NUCLEOTIDE SEQUENCE [LARGE SCALE GENOMIC DNA]</scope>
    <source>
        <strain evidence="2 3">JEL0888</strain>
    </source>
</reference>
<evidence type="ECO:0000313" key="3">
    <source>
        <dbReference type="Proteomes" id="UP001527925"/>
    </source>
</evidence>
<feature type="region of interest" description="Disordered" evidence="1">
    <location>
        <begin position="39"/>
        <end position="59"/>
    </location>
</feature>
<feature type="compositionally biased region" description="Acidic residues" evidence="1">
    <location>
        <begin position="77"/>
        <end position="97"/>
    </location>
</feature>
<comment type="caution">
    <text evidence="2">The sequence shown here is derived from an EMBL/GenBank/DDBJ whole genome shotgun (WGS) entry which is preliminary data.</text>
</comment>
<gene>
    <name evidence="2" type="ORF">HK105_208381</name>
</gene>
<sequence>MLAPASSSPASLARSSSSASTASTAASVLVVGFQPASRCAASEDARGPRTGTPLWAFPSAAPGAALDRAGASVADAWVDDSDESDVELSDAESDASDASDRSAGSAAAAGGSRAQPLAVPLTMSQQRNRQLRADERRAVCAHLNAVFARPRGAGRR</sequence>
<proteinExistence type="predicted"/>
<organism evidence="2 3">
    <name type="scientific">Polyrhizophydium stewartii</name>
    <dbReference type="NCBI Taxonomy" id="2732419"/>
    <lineage>
        <taxon>Eukaryota</taxon>
        <taxon>Fungi</taxon>
        <taxon>Fungi incertae sedis</taxon>
        <taxon>Chytridiomycota</taxon>
        <taxon>Chytridiomycota incertae sedis</taxon>
        <taxon>Chytridiomycetes</taxon>
        <taxon>Rhizophydiales</taxon>
        <taxon>Rhizophydiales incertae sedis</taxon>
        <taxon>Polyrhizophydium</taxon>
    </lineage>
</organism>
<feature type="compositionally biased region" description="Low complexity" evidence="1">
    <location>
        <begin position="101"/>
        <end position="114"/>
    </location>
</feature>
<accession>A0ABR4MXU8</accession>
<dbReference type="EMBL" id="JADGIZ020000076">
    <property type="protein sequence ID" value="KAL2912105.1"/>
    <property type="molecule type" value="Genomic_DNA"/>
</dbReference>